<keyword evidence="2 11" id="KW-0436">Ligase</keyword>
<keyword evidence="6" id="KW-0030">Aminoacyl-tRNA synthetase</keyword>
<dbReference type="AlphaFoldDB" id="A0A644T5D6"/>
<evidence type="ECO:0000256" key="4">
    <source>
        <dbReference type="ARBA" id="ARBA00022840"/>
    </source>
</evidence>
<dbReference type="Gene3D" id="1.10.730.10">
    <property type="entry name" value="Isoleucyl-tRNA Synthetase, Domain 1"/>
    <property type="match status" value="1"/>
</dbReference>
<protein>
    <recommendedName>
        <fullName evidence="1">valine--tRNA ligase</fullName>
        <ecNumber evidence="1">6.1.1.9</ecNumber>
    </recommendedName>
    <alternativeName>
        <fullName evidence="7">Valyl-tRNA synthetase</fullName>
    </alternativeName>
</protein>
<evidence type="ECO:0000256" key="7">
    <source>
        <dbReference type="ARBA" id="ARBA00029936"/>
    </source>
</evidence>
<evidence type="ECO:0000256" key="3">
    <source>
        <dbReference type="ARBA" id="ARBA00022741"/>
    </source>
</evidence>
<gene>
    <name evidence="11" type="primary">valS_5</name>
    <name evidence="11" type="ORF">SDC9_07741</name>
</gene>
<dbReference type="PRINTS" id="PR00986">
    <property type="entry name" value="TRNASYNTHVAL"/>
</dbReference>
<dbReference type="EC" id="6.1.1.9" evidence="1"/>
<proteinExistence type="predicted"/>
<dbReference type="SUPFAM" id="SSF50677">
    <property type="entry name" value="ValRS/IleRS/LeuRS editing domain"/>
    <property type="match status" value="1"/>
</dbReference>
<evidence type="ECO:0000256" key="2">
    <source>
        <dbReference type="ARBA" id="ARBA00022598"/>
    </source>
</evidence>
<keyword evidence="4" id="KW-0067">ATP-binding</keyword>
<dbReference type="FunFam" id="3.40.50.620:FF:000020">
    <property type="entry name" value="Valine--tRNA ligase, mitochondrial"/>
    <property type="match status" value="1"/>
</dbReference>
<dbReference type="NCBIfam" id="NF004349">
    <property type="entry name" value="PRK05729.1"/>
    <property type="match status" value="1"/>
</dbReference>
<dbReference type="InterPro" id="IPR013155">
    <property type="entry name" value="M/V/L/I-tRNA-synth_anticd-bd"/>
</dbReference>
<dbReference type="InterPro" id="IPR009008">
    <property type="entry name" value="Val/Leu/Ile-tRNA-synth_edit"/>
</dbReference>
<dbReference type="SUPFAM" id="SSF47323">
    <property type="entry name" value="Anticodon-binding domain of a subclass of class I aminoacyl-tRNA synthetases"/>
    <property type="match status" value="1"/>
</dbReference>
<feature type="domain" description="Aminoacyl-tRNA synthetase class Ia" evidence="9">
    <location>
        <begin position="455"/>
        <end position="578"/>
    </location>
</feature>
<dbReference type="EMBL" id="VSSQ01000017">
    <property type="protein sequence ID" value="MPL62138.1"/>
    <property type="molecule type" value="Genomic_DNA"/>
</dbReference>
<evidence type="ECO:0000256" key="1">
    <source>
        <dbReference type="ARBA" id="ARBA00013169"/>
    </source>
</evidence>
<reference evidence="11" key="1">
    <citation type="submission" date="2019-08" db="EMBL/GenBank/DDBJ databases">
        <authorList>
            <person name="Kucharzyk K."/>
            <person name="Murdoch R.W."/>
            <person name="Higgins S."/>
            <person name="Loffler F."/>
        </authorList>
    </citation>
    <scope>NUCLEOTIDE SEQUENCE</scope>
</reference>
<dbReference type="Pfam" id="PF00133">
    <property type="entry name" value="tRNA-synt_1"/>
    <property type="match status" value="2"/>
</dbReference>
<evidence type="ECO:0000313" key="11">
    <source>
        <dbReference type="EMBL" id="MPL62138.1"/>
    </source>
</evidence>
<feature type="domain" description="Methionyl/Valyl/Leucyl/Isoleucyl-tRNA synthetase anticodon-binding" evidence="10">
    <location>
        <begin position="624"/>
        <end position="726"/>
    </location>
</feature>
<evidence type="ECO:0000256" key="6">
    <source>
        <dbReference type="ARBA" id="ARBA00023146"/>
    </source>
</evidence>
<evidence type="ECO:0000256" key="8">
    <source>
        <dbReference type="ARBA" id="ARBA00047552"/>
    </source>
</evidence>
<keyword evidence="5" id="KW-0648">Protein biosynthesis</keyword>
<sequence>MKNLPEKFLSAYNPKETEEKIYKEWGDSGYFNPDNLPGEKIVKDEKGKEKTFSIILPPPNVTGTLHTGHSLMLVIQDTIARFYRMNGYRTLWLPGTDHAAIATQSVVEKKLQKEEGKSRHDVGREKLLEKIEEFVSISQNTIISQFKSMGASLDWSRLTFTLDEERNFAVNTMFKKMYEDGLIYQGNRIVNWDPKGQTVISDDEIVYEERKAKFYTFKYSKDFPIFISTTRPETKVGDTAVAVNPEDERYKEFVGKEYEVTFCNVQLKIKIIADKEVDMEFGTGALGVTPAHSQIDWDMAERHNLSKKQVINEYAKMINCNEELDGKKTLEAREIIVNWLKENNLLEKEEEISQNVSTAERTGGIIEPLPKLQWFIGVNKEFSHFGKTTTLKKLMLEAVEEKGLKIIPDRFEKVYFHWINNLRDWCISRQIWYGHRIPVWYDESGNVQAVGFNDTGKELMQDEDTLDTWFSSGMWTFSTLGWPEKTKDLETFHPTNLMETGYDLIFFWVARMIMMSTYALNEIPFETTYLHGLVRDAQGRKMSKSLNNALDPRELIEKFGTDALRMSLIIGNGPGNDLKLGEDKVKAYKNFANKIWNATRFVLEKTADYEDSENLLENITFSEDKNILAESMNVIKEITEDIENYRLHLASEKIYAYFWHEFCDKHIETLKVRIMNEEEKTSAQATLLLVLKNLIITLHPFMPFVTEEIWKSIKSEKDGLLLVTKWVK</sequence>
<dbReference type="Gene3D" id="3.40.50.620">
    <property type="entry name" value="HUPs"/>
    <property type="match status" value="2"/>
</dbReference>
<comment type="caution">
    <text evidence="11">The sequence shown here is derived from an EMBL/GenBank/DDBJ whole genome shotgun (WGS) entry which is preliminary data.</text>
</comment>
<evidence type="ECO:0000259" key="10">
    <source>
        <dbReference type="Pfam" id="PF08264"/>
    </source>
</evidence>
<accession>A0A644T5D6</accession>
<dbReference type="GO" id="GO:0005829">
    <property type="term" value="C:cytosol"/>
    <property type="evidence" value="ECO:0007669"/>
    <property type="project" value="TreeGrafter"/>
</dbReference>
<name>A0A644T5D6_9ZZZZ</name>
<dbReference type="NCBIfam" id="TIGR00422">
    <property type="entry name" value="valS"/>
    <property type="match status" value="1"/>
</dbReference>
<dbReference type="GO" id="GO:0006438">
    <property type="term" value="P:valyl-tRNA aminoacylation"/>
    <property type="evidence" value="ECO:0007669"/>
    <property type="project" value="InterPro"/>
</dbReference>
<comment type="catalytic activity">
    <reaction evidence="8">
        <text>tRNA(Val) + L-valine + ATP = L-valyl-tRNA(Val) + AMP + diphosphate</text>
        <dbReference type="Rhea" id="RHEA:10704"/>
        <dbReference type="Rhea" id="RHEA-COMP:9672"/>
        <dbReference type="Rhea" id="RHEA-COMP:9708"/>
        <dbReference type="ChEBI" id="CHEBI:30616"/>
        <dbReference type="ChEBI" id="CHEBI:33019"/>
        <dbReference type="ChEBI" id="CHEBI:57762"/>
        <dbReference type="ChEBI" id="CHEBI:78442"/>
        <dbReference type="ChEBI" id="CHEBI:78537"/>
        <dbReference type="ChEBI" id="CHEBI:456215"/>
        <dbReference type="EC" id="6.1.1.9"/>
    </reaction>
</comment>
<dbReference type="InterPro" id="IPR033705">
    <property type="entry name" value="Anticodon_Ia_Val"/>
</dbReference>
<evidence type="ECO:0000256" key="5">
    <source>
        <dbReference type="ARBA" id="ARBA00022917"/>
    </source>
</evidence>
<dbReference type="PANTHER" id="PTHR11946">
    <property type="entry name" value="VALYL-TRNA SYNTHETASES"/>
    <property type="match status" value="1"/>
</dbReference>
<dbReference type="InterPro" id="IPR002300">
    <property type="entry name" value="aa-tRNA-synth_Ia"/>
</dbReference>
<dbReference type="GO" id="GO:0002161">
    <property type="term" value="F:aminoacyl-tRNA deacylase activity"/>
    <property type="evidence" value="ECO:0007669"/>
    <property type="project" value="InterPro"/>
</dbReference>
<organism evidence="11">
    <name type="scientific">bioreactor metagenome</name>
    <dbReference type="NCBI Taxonomy" id="1076179"/>
    <lineage>
        <taxon>unclassified sequences</taxon>
        <taxon>metagenomes</taxon>
        <taxon>ecological metagenomes</taxon>
    </lineage>
</organism>
<dbReference type="PANTHER" id="PTHR11946:SF93">
    <property type="entry name" value="VALINE--TRNA LIGASE, CHLOROPLASTIC_MITOCHONDRIAL 2"/>
    <property type="match status" value="1"/>
</dbReference>
<dbReference type="InterPro" id="IPR002303">
    <property type="entry name" value="Valyl-tRNA_ligase"/>
</dbReference>
<dbReference type="SUPFAM" id="SSF52374">
    <property type="entry name" value="Nucleotidylyl transferase"/>
    <property type="match status" value="1"/>
</dbReference>
<dbReference type="InterPro" id="IPR009080">
    <property type="entry name" value="tRNAsynth_Ia_anticodon-bd"/>
</dbReference>
<dbReference type="CDD" id="cd07962">
    <property type="entry name" value="Anticodon_Ia_Val"/>
    <property type="match status" value="1"/>
</dbReference>
<dbReference type="GO" id="GO:0004832">
    <property type="term" value="F:valine-tRNA ligase activity"/>
    <property type="evidence" value="ECO:0007669"/>
    <property type="project" value="UniProtKB-EC"/>
</dbReference>
<dbReference type="InterPro" id="IPR014729">
    <property type="entry name" value="Rossmann-like_a/b/a_fold"/>
</dbReference>
<dbReference type="Pfam" id="PF08264">
    <property type="entry name" value="Anticodon_1"/>
    <property type="match status" value="1"/>
</dbReference>
<keyword evidence="3" id="KW-0547">Nucleotide-binding</keyword>
<evidence type="ECO:0000259" key="9">
    <source>
        <dbReference type="Pfam" id="PF00133"/>
    </source>
</evidence>
<dbReference type="GO" id="GO:0005524">
    <property type="term" value="F:ATP binding"/>
    <property type="evidence" value="ECO:0007669"/>
    <property type="project" value="UniProtKB-KW"/>
</dbReference>
<dbReference type="CDD" id="cd00817">
    <property type="entry name" value="ValRS_core"/>
    <property type="match status" value="1"/>
</dbReference>
<feature type="domain" description="Aminoacyl-tRNA synthetase class Ia" evidence="9">
    <location>
        <begin position="20"/>
        <end position="446"/>
    </location>
</feature>